<dbReference type="GO" id="GO:0008233">
    <property type="term" value="F:peptidase activity"/>
    <property type="evidence" value="ECO:0007669"/>
    <property type="project" value="UniProtKB-KW"/>
</dbReference>
<keyword evidence="3" id="KW-0645">Protease</keyword>
<dbReference type="InParanoid" id="A0LGU8"/>
<evidence type="ECO:0000256" key="6">
    <source>
        <dbReference type="ARBA" id="ARBA00022989"/>
    </source>
</evidence>
<evidence type="ECO:0000256" key="8">
    <source>
        <dbReference type="SAM" id="Phobius"/>
    </source>
</evidence>
<evidence type="ECO:0000313" key="10">
    <source>
        <dbReference type="Proteomes" id="UP000001784"/>
    </source>
</evidence>
<keyword evidence="10" id="KW-1185">Reference proteome</keyword>
<keyword evidence="4 8" id="KW-0812">Transmembrane</keyword>
<feature type="transmembrane region" description="Helical" evidence="8">
    <location>
        <begin position="136"/>
        <end position="157"/>
    </location>
</feature>
<feature type="transmembrane region" description="Helical" evidence="8">
    <location>
        <begin position="224"/>
        <end position="248"/>
    </location>
</feature>
<dbReference type="InterPro" id="IPR026392">
    <property type="entry name" value="Exo/Archaeosortase_dom"/>
</dbReference>
<evidence type="ECO:0000256" key="2">
    <source>
        <dbReference type="ARBA" id="ARBA00022475"/>
    </source>
</evidence>
<keyword evidence="5" id="KW-0378">Hydrolase</keyword>
<gene>
    <name evidence="9" type="ordered locus">Sfum_0954</name>
</gene>
<evidence type="ECO:0000256" key="1">
    <source>
        <dbReference type="ARBA" id="ARBA00004651"/>
    </source>
</evidence>
<dbReference type="RefSeq" id="WP_011697821.1">
    <property type="nucleotide sequence ID" value="NC_008554.1"/>
</dbReference>
<evidence type="ECO:0000256" key="7">
    <source>
        <dbReference type="ARBA" id="ARBA00023136"/>
    </source>
</evidence>
<name>A0LGU8_SYNFM</name>
<feature type="transmembrane region" description="Helical" evidence="8">
    <location>
        <begin position="268"/>
        <end position="287"/>
    </location>
</feature>
<feature type="transmembrane region" description="Helical" evidence="8">
    <location>
        <begin position="199"/>
        <end position="217"/>
    </location>
</feature>
<dbReference type="EMBL" id="CP000478">
    <property type="protein sequence ID" value="ABK16650.1"/>
    <property type="molecule type" value="Genomic_DNA"/>
</dbReference>
<feature type="transmembrane region" description="Helical" evidence="8">
    <location>
        <begin position="164"/>
        <end position="187"/>
    </location>
</feature>
<dbReference type="InterPro" id="IPR013426">
    <property type="entry name" value="EpsH-like"/>
</dbReference>
<evidence type="ECO:0000256" key="3">
    <source>
        <dbReference type="ARBA" id="ARBA00022670"/>
    </source>
</evidence>
<dbReference type="eggNOG" id="COG1269">
    <property type="taxonomic scope" value="Bacteria"/>
</dbReference>
<dbReference type="KEGG" id="sfu:Sfum_0954"/>
<accession>A0LGU8</accession>
<feature type="transmembrane region" description="Helical" evidence="8">
    <location>
        <begin position="74"/>
        <end position="92"/>
    </location>
</feature>
<dbReference type="OrthoDB" id="9797363at2"/>
<evidence type="ECO:0000313" key="9">
    <source>
        <dbReference type="EMBL" id="ABK16650.1"/>
    </source>
</evidence>
<evidence type="ECO:0000256" key="4">
    <source>
        <dbReference type="ARBA" id="ARBA00022692"/>
    </source>
</evidence>
<keyword evidence="6 8" id="KW-1133">Transmembrane helix</keyword>
<feature type="transmembrane region" description="Helical" evidence="8">
    <location>
        <begin position="45"/>
        <end position="62"/>
    </location>
</feature>
<keyword evidence="7 8" id="KW-0472">Membrane</keyword>
<dbReference type="NCBIfam" id="TIGR04178">
    <property type="entry name" value="exo_archaeo"/>
    <property type="match status" value="1"/>
</dbReference>
<organism evidence="9 10">
    <name type="scientific">Syntrophobacter fumaroxidans (strain DSM 10017 / MPOB)</name>
    <dbReference type="NCBI Taxonomy" id="335543"/>
    <lineage>
        <taxon>Bacteria</taxon>
        <taxon>Pseudomonadati</taxon>
        <taxon>Thermodesulfobacteriota</taxon>
        <taxon>Syntrophobacteria</taxon>
        <taxon>Syntrophobacterales</taxon>
        <taxon>Syntrophobacteraceae</taxon>
        <taxon>Syntrophobacter</taxon>
    </lineage>
</organism>
<dbReference type="AlphaFoldDB" id="A0LGU8"/>
<dbReference type="GO" id="GO:0006508">
    <property type="term" value="P:proteolysis"/>
    <property type="evidence" value="ECO:0007669"/>
    <property type="project" value="UniProtKB-KW"/>
</dbReference>
<feature type="transmembrane region" description="Helical" evidence="8">
    <location>
        <begin position="104"/>
        <end position="124"/>
    </location>
</feature>
<dbReference type="STRING" id="335543.Sfum_0954"/>
<protein>
    <submittedName>
        <fullName evidence="9">Eight transmembrane protein EpsH</fullName>
    </submittedName>
</protein>
<sequence length="298" mass="32856">MKSPPDSPHFMDARFALFVVSLAVGLVIYSEPLRRLISLSLESHTHSYIVAMPFIALFALAWNRKEIFHKVGYSYAAGSIWIFLSLALHVWCRMTEWNANADEGLVLSTLSAVGFITGTLVFFYGVNTFRNALTPVLFLVLMVPLPAPVLDALTAFLQRGSLDAAYWIFRTAGIPVSLDGFVLMLPFIDLEVAPECSGIRSTMALFIVSLLIGTVYLKSAAGRVVLLLSSVAISIFKNGMRIVFLYVITANFGESVLAGPWHTRGGNLFFVVALLLLSPVAWGLRALERRRRFASSCK</sequence>
<comment type="subcellular location">
    <subcellularLocation>
        <location evidence="1">Cell membrane</location>
        <topology evidence="1">Multi-pass membrane protein</topology>
    </subcellularLocation>
</comment>
<dbReference type="InterPro" id="IPR019127">
    <property type="entry name" value="Exosortase"/>
</dbReference>
<dbReference type="Pfam" id="PF09721">
    <property type="entry name" value="Exosortase_EpsH"/>
    <property type="match status" value="1"/>
</dbReference>
<dbReference type="Proteomes" id="UP000001784">
    <property type="component" value="Chromosome"/>
</dbReference>
<dbReference type="NCBIfam" id="TIGR02602">
    <property type="entry name" value="8TM_EpsH"/>
    <property type="match status" value="1"/>
</dbReference>
<evidence type="ECO:0000256" key="5">
    <source>
        <dbReference type="ARBA" id="ARBA00022801"/>
    </source>
</evidence>
<dbReference type="HOGENOM" id="CLU_879817_0_0_7"/>
<keyword evidence="2" id="KW-1003">Cell membrane</keyword>
<reference evidence="9 10" key="1">
    <citation type="submission" date="2006-10" db="EMBL/GenBank/DDBJ databases">
        <title>Complete sequence of Syntrophobacter fumaroxidans MPOB.</title>
        <authorList>
            <consortium name="US DOE Joint Genome Institute"/>
            <person name="Copeland A."/>
            <person name="Lucas S."/>
            <person name="Lapidus A."/>
            <person name="Barry K."/>
            <person name="Detter J.C."/>
            <person name="Glavina del Rio T."/>
            <person name="Hammon N."/>
            <person name="Israni S."/>
            <person name="Pitluck S."/>
            <person name="Goltsman E.G."/>
            <person name="Martinez M."/>
            <person name="Schmutz J."/>
            <person name="Larimer F."/>
            <person name="Land M."/>
            <person name="Hauser L."/>
            <person name="Kyrpides N."/>
            <person name="Kim E."/>
            <person name="Boone D.R."/>
            <person name="Brockman F."/>
            <person name="Culley D."/>
            <person name="Ferry J."/>
            <person name="Gunsalus R."/>
            <person name="McInerney M.J."/>
            <person name="Morrison M."/>
            <person name="Plugge C."/>
            <person name="Rohlin L."/>
            <person name="Scholten J."/>
            <person name="Sieber J."/>
            <person name="Stams A.J.M."/>
            <person name="Worm P."/>
            <person name="Henstra A.M."/>
            <person name="Richardson P."/>
        </authorList>
    </citation>
    <scope>NUCLEOTIDE SEQUENCE [LARGE SCALE GENOMIC DNA]</scope>
    <source>
        <strain evidence="10">DSM 10017 / MPOB</strain>
    </source>
</reference>
<dbReference type="GO" id="GO:0005886">
    <property type="term" value="C:plasma membrane"/>
    <property type="evidence" value="ECO:0007669"/>
    <property type="project" value="UniProtKB-SubCell"/>
</dbReference>
<proteinExistence type="predicted"/>
<feature type="transmembrane region" description="Helical" evidence="8">
    <location>
        <begin position="15"/>
        <end position="33"/>
    </location>
</feature>